<feature type="transmembrane region" description="Helical" evidence="1">
    <location>
        <begin position="276"/>
        <end position="309"/>
    </location>
</feature>
<dbReference type="RefSeq" id="WP_013861947.1">
    <property type="nucleotide sequence ID" value="NC_015635.1"/>
</dbReference>
<feature type="transmembrane region" description="Helical" evidence="1">
    <location>
        <begin position="390"/>
        <end position="408"/>
    </location>
</feature>
<dbReference type="AlphaFoldDB" id="F5XMZ1"/>
<reference evidence="2 3" key="1">
    <citation type="submission" date="2011-05" db="EMBL/GenBank/DDBJ databases">
        <title>Whole genome sequence of Microlunatus phosphovorus NM-1.</title>
        <authorList>
            <person name="Hosoyama A."/>
            <person name="Sasaki K."/>
            <person name="Harada T."/>
            <person name="Igarashi R."/>
            <person name="Kawakoshi A."/>
            <person name="Sasagawa M."/>
            <person name="Fukada J."/>
            <person name="Nakamura S."/>
            <person name="Katano Y."/>
            <person name="Hanada S."/>
            <person name="Kamagata Y."/>
            <person name="Nakamura N."/>
            <person name="Yamazaki S."/>
            <person name="Fujita N."/>
        </authorList>
    </citation>
    <scope>NUCLEOTIDE SEQUENCE [LARGE SCALE GENOMIC DNA]</scope>
    <source>
        <strain evidence="3">ATCC 700054 / DSM 10555 / JCM 9379 / NBRC 101784 / NCIMB 13414 / VKM Ac-1990 / NM-1</strain>
    </source>
</reference>
<keyword evidence="1" id="KW-1133">Transmembrane helix</keyword>
<protein>
    <recommendedName>
        <fullName evidence="4">Integral membrane protein</fullName>
    </recommendedName>
</protein>
<feature type="transmembrane region" description="Helical" evidence="1">
    <location>
        <begin position="242"/>
        <end position="269"/>
    </location>
</feature>
<evidence type="ECO:0008006" key="4">
    <source>
        <dbReference type="Google" id="ProtNLM"/>
    </source>
</evidence>
<dbReference type="eggNOG" id="ENOG502ZB54">
    <property type="taxonomic scope" value="Bacteria"/>
</dbReference>
<gene>
    <name evidence="2" type="ordered locus">MLP_10500</name>
</gene>
<dbReference type="OrthoDB" id="4350291at2"/>
<keyword evidence="1" id="KW-0812">Transmembrane</keyword>
<sequence>MSESTDDLRARVAALEAENATLRAGEGGSDLADRTGHRPPRRSRAVLAVVMILLGVLLSPVAVVTGWAKWTLTDTERFVATYAPLSQDPAVKAYVVDQAMNAIEAQVDFDQVAQDLTDGLISLGTRPRATAALRTLQGSIAEGLRSQVRDGVIRLVDSDQFNVLWREALRVAHTQLIATLRNDPAAIARINADGSLGIPLDPIITQVKAQLVQRGVGVAQRIPTIDRTIVLLQSDDLPRAQLAYGATLAVGAWLPWLALALLVGGVLVANRRHRALVWTGIGFALAMALLAIAFAAGRIALVTVVPASVLPGPVATLFYDAVTSSMQSTAVAATVLGVAVAIVGWLAGPFRTPTRLRGLYGDGVAALRGAAEQRGVTTGRTGIWVHRRRSLLLALIAVVAGIVLAANLPVSVSLVGWTAFWSVLAVVIVTLIERPVPEQPETELPEGELPAS</sequence>
<name>F5XMZ1_MICPN</name>
<dbReference type="KEGG" id="mph:MLP_10500"/>
<accession>F5XMZ1</accession>
<evidence type="ECO:0000313" key="2">
    <source>
        <dbReference type="EMBL" id="BAK34064.1"/>
    </source>
</evidence>
<dbReference type="STRING" id="1032480.MLP_10500"/>
<keyword evidence="3" id="KW-1185">Reference proteome</keyword>
<dbReference type="Proteomes" id="UP000007947">
    <property type="component" value="Chromosome"/>
</dbReference>
<keyword evidence="1" id="KW-0472">Membrane</keyword>
<proteinExistence type="predicted"/>
<feature type="transmembrane region" description="Helical" evidence="1">
    <location>
        <begin position="45"/>
        <end position="68"/>
    </location>
</feature>
<organism evidence="2 3">
    <name type="scientific">Microlunatus phosphovorus (strain ATCC 700054 / DSM 10555 / JCM 9379 / NBRC 101784 / NCIMB 13414 / VKM Ac-1990 / NM-1)</name>
    <dbReference type="NCBI Taxonomy" id="1032480"/>
    <lineage>
        <taxon>Bacteria</taxon>
        <taxon>Bacillati</taxon>
        <taxon>Actinomycetota</taxon>
        <taxon>Actinomycetes</taxon>
        <taxon>Propionibacteriales</taxon>
        <taxon>Propionibacteriaceae</taxon>
        <taxon>Microlunatus</taxon>
    </lineage>
</organism>
<evidence type="ECO:0000256" key="1">
    <source>
        <dbReference type="SAM" id="Phobius"/>
    </source>
</evidence>
<dbReference type="HOGENOM" id="CLU_047940_0_0_11"/>
<dbReference type="EMBL" id="AP012204">
    <property type="protein sequence ID" value="BAK34064.1"/>
    <property type="molecule type" value="Genomic_DNA"/>
</dbReference>
<evidence type="ECO:0000313" key="3">
    <source>
        <dbReference type="Proteomes" id="UP000007947"/>
    </source>
</evidence>
<feature type="transmembrane region" description="Helical" evidence="1">
    <location>
        <begin position="329"/>
        <end position="347"/>
    </location>
</feature>